<keyword evidence="1" id="KW-0472">Membrane</keyword>
<feature type="transmembrane region" description="Helical" evidence="1">
    <location>
        <begin position="40"/>
        <end position="59"/>
    </location>
</feature>
<organism evidence="2">
    <name type="scientific">Human coronavirus 229E</name>
    <name type="common">HCoV-229E</name>
    <dbReference type="NCBI Taxonomy" id="11137"/>
    <lineage>
        <taxon>Viruses</taxon>
        <taxon>Riboviria</taxon>
        <taxon>Orthornavirae</taxon>
        <taxon>Pisuviricota</taxon>
        <taxon>Pisoniviricetes</taxon>
        <taxon>Nidovirales</taxon>
        <taxon>Cornidovirineae</taxon>
        <taxon>Coronaviridae</taxon>
        <taxon>Orthocoronavirinae</taxon>
        <taxon>Alphacoronavirus</taxon>
        <taxon>Duvinacovirus</taxon>
        <taxon>Alphacoronavirus chicagoense</taxon>
    </lineage>
</organism>
<dbReference type="EMBL" id="EF198671">
    <property type="protein sequence ID" value="ABM64804.1"/>
    <property type="molecule type" value="Genomic_RNA"/>
</dbReference>
<sequence>MALGLFTLQLVSAVNQSLSKAKVSAEVSRQVIQEVKDGTVTFNLLAYTLMSLFVVYFALFKARSHRGRAALIVFKILIHGISLSSM</sequence>
<evidence type="ECO:0000256" key="1">
    <source>
        <dbReference type="SAM" id="Phobius"/>
    </source>
</evidence>
<reference evidence="2" key="1">
    <citation type="journal article" date="2006" name="Virol. J.">
        <title>Human coronavirus 229E encodes a single ORF4 protein between the spike and the envelope genes.</title>
        <authorList>
            <person name="Dijkman R."/>
            <person name="Jebbink M.F."/>
            <person name="Wilbrink B."/>
            <person name="Pyrc K."/>
            <person name="Zaaijer H.L."/>
            <person name="Minor P.D."/>
            <person name="Franklin S."/>
            <person name="Berkhout B."/>
            <person name="Thiel V."/>
            <person name="van der Hoek L."/>
        </authorList>
    </citation>
    <scope>NUCLEOTIDE SEQUENCE</scope>
    <source>
        <strain evidence="2">HC-LP</strain>
    </source>
</reference>
<organismHost>
    <name type="scientific">Homo sapiens</name>
    <name type="common">Human</name>
    <dbReference type="NCBI Taxonomy" id="9606"/>
</organismHost>
<dbReference type="InterPro" id="IPR004293">
    <property type="entry name" value="Coronavirus_Orf3a/b"/>
</dbReference>
<name>A2ICY8_CVH22</name>
<keyword evidence="1" id="KW-1133">Transmembrane helix</keyword>
<protein>
    <submittedName>
        <fullName evidence="2">Truncated ORF4 protein</fullName>
    </submittedName>
</protein>
<keyword evidence="1" id="KW-0812">Transmembrane</keyword>
<proteinExistence type="predicted"/>
<dbReference type="Pfam" id="PF03053">
    <property type="entry name" value="Corona_NS3b"/>
    <property type="match status" value="1"/>
</dbReference>
<evidence type="ECO:0000313" key="2">
    <source>
        <dbReference type="EMBL" id="ABM64804.1"/>
    </source>
</evidence>
<gene>
    <name evidence="2" type="primary">ORF4</name>
</gene>
<accession>A2ICY8</accession>